<proteinExistence type="predicted"/>
<dbReference type="PANTHER" id="PTHR34222:SF99">
    <property type="entry name" value="PROTEIN, PUTATIVE-RELATED"/>
    <property type="match status" value="1"/>
</dbReference>
<dbReference type="SUPFAM" id="SSF57756">
    <property type="entry name" value="Retrovirus zinc finger-like domains"/>
    <property type="match status" value="1"/>
</dbReference>
<dbReference type="PROSITE" id="PS50158">
    <property type="entry name" value="ZF_CCHC"/>
    <property type="match status" value="1"/>
</dbReference>
<reference evidence="4 5" key="1">
    <citation type="journal article" date="2023" name="G3 (Bethesda)">
        <title>A haplotype-resolved chromosome-scale genome for Quercus rubra L. provides insights into the genetics of adaptive traits for red oak species.</title>
        <authorList>
            <person name="Kapoor B."/>
            <person name="Jenkins J."/>
            <person name="Schmutz J."/>
            <person name="Zhebentyayeva T."/>
            <person name="Kuelheim C."/>
            <person name="Coggeshall M."/>
            <person name="Heim C."/>
            <person name="Lasky J.R."/>
            <person name="Leites L."/>
            <person name="Islam-Faridi N."/>
            <person name="Romero-Severson J."/>
            <person name="DeLeo V.L."/>
            <person name="Lucas S.M."/>
            <person name="Lazic D."/>
            <person name="Gailing O."/>
            <person name="Carlson J."/>
            <person name="Staton M."/>
        </authorList>
    </citation>
    <scope>NUCLEOTIDE SEQUENCE [LARGE SCALE GENOMIC DNA]</scope>
    <source>
        <strain evidence="4">Pseudo-F2</strain>
    </source>
</reference>
<dbReference type="PANTHER" id="PTHR34222">
    <property type="entry name" value="GAG_PRE-INTEGRS DOMAIN-CONTAINING PROTEIN"/>
    <property type="match status" value="1"/>
</dbReference>
<evidence type="ECO:0000313" key="4">
    <source>
        <dbReference type="EMBL" id="KAK4581544.1"/>
    </source>
</evidence>
<comment type="caution">
    <text evidence="4">The sequence shown here is derived from an EMBL/GenBank/DDBJ whole genome shotgun (WGS) entry which is preliminary data.</text>
</comment>
<organism evidence="4 5">
    <name type="scientific">Quercus rubra</name>
    <name type="common">Northern red oak</name>
    <name type="synonym">Quercus borealis</name>
    <dbReference type="NCBI Taxonomy" id="3512"/>
    <lineage>
        <taxon>Eukaryota</taxon>
        <taxon>Viridiplantae</taxon>
        <taxon>Streptophyta</taxon>
        <taxon>Embryophyta</taxon>
        <taxon>Tracheophyta</taxon>
        <taxon>Spermatophyta</taxon>
        <taxon>Magnoliopsida</taxon>
        <taxon>eudicotyledons</taxon>
        <taxon>Gunneridae</taxon>
        <taxon>Pentapetalae</taxon>
        <taxon>rosids</taxon>
        <taxon>fabids</taxon>
        <taxon>Fagales</taxon>
        <taxon>Fagaceae</taxon>
        <taxon>Quercus</taxon>
    </lineage>
</organism>
<protein>
    <recommendedName>
        <fullName evidence="3">CCHC-type domain-containing protein</fullName>
    </recommendedName>
</protein>
<dbReference type="AlphaFoldDB" id="A0AAN7IL91"/>
<dbReference type="GO" id="GO:0003676">
    <property type="term" value="F:nucleic acid binding"/>
    <property type="evidence" value="ECO:0007669"/>
    <property type="project" value="InterPro"/>
</dbReference>
<dbReference type="InterPro" id="IPR036875">
    <property type="entry name" value="Znf_CCHC_sf"/>
</dbReference>
<feature type="domain" description="CCHC-type" evidence="3">
    <location>
        <begin position="206"/>
        <end position="219"/>
    </location>
</feature>
<feature type="region of interest" description="Disordered" evidence="2">
    <location>
        <begin position="1"/>
        <end position="21"/>
    </location>
</feature>
<keyword evidence="5" id="KW-1185">Reference proteome</keyword>
<dbReference type="EMBL" id="JAXUIC010000007">
    <property type="protein sequence ID" value="KAK4581544.1"/>
    <property type="molecule type" value="Genomic_DNA"/>
</dbReference>
<evidence type="ECO:0000256" key="1">
    <source>
        <dbReference type="PROSITE-ProRule" id="PRU00047"/>
    </source>
</evidence>
<evidence type="ECO:0000256" key="2">
    <source>
        <dbReference type="SAM" id="MobiDB-lite"/>
    </source>
</evidence>
<dbReference type="Proteomes" id="UP001324115">
    <property type="component" value="Unassembled WGS sequence"/>
</dbReference>
<name>A0AAN7IL91_QUERU</name>
<keyword evidence="1" id="KW-0863">Zinc-finger</keyword>
<keyword evidence="1" id="KW-0862">Zinc</keyword>
<dbReference type="GO" id="GO:0008270">
    <property type="term" value="F:zinc ion binding"/>
    <property type="evidence" value="ECO:0007669"/>
    <property type="project" value="UniProtKB-KW"/>
</dbReference>
<evidence type="ECO:0000259" key="3">
    <source>
        <dbReference type="PROSITE" id="PS50158"/>
    </source>
</evidence>
<accession>A0AAN7IL91</accession>
<evidence type="ECO:0000313" key="5">
    <source>
        <dbReference type="Proteomes" id="UP001324115"/>
    </source>
</evidence>
<gene>
    <name evidence="4" type="ORF">RGQ29_024956</name>
</gene>
<dbReference type="InterPro" id="IPR001878">
    <property type="entry name" value="Znf_CCHC"/>
</dbReference>
<sequence length="246" mass="27195">MVDATAANTSTIESSSSSQDSYNLNDPLFLHPGENSGAARSVRKSLNGKNKLGFIDGSITISSPLVNSPTAIQVWILSPKLQGSIIYRDTAFEIWTELQDAFSQGNGTKLKVLWDQLQNLSPFPQCTCGKSKEVTMKFLMRVNDVFSQVRIQILLMDPLPSINKAHSLFIQEETQRSVTNSVRVESTVLATKSSSNNSKGKERPLCTHCGKLGHIVDKCYKLHGFPLSYKFKNRNMMAHQVSAIAN</sequence>
<keyword evidence="1" id="KW-0479">Metal-binding</keyword>